<evidence type="ECO:0000313" key="2">
    <source>
        <dbReference type="Proteomes" id="UP000625711"/>
    </source>
</evidence>
<gene>
    <name evidence="1" type="ORF">GWI33_011579</name>
</gene>
<reference evidence="1" key="1">
    <citation type="submission" date="2020-08" db="EMBL/GenBank/DDBJ databases">
        <title>Genome sequencing and assembly of the red palm weevil Rhynchophorus ferrugineus.</title>
        <authorList>
            <person name="Dias G.B."/>
            <person name="Bergman C.M."/>
            <person name="Manee M."/>
        </authorList>
    </citation>
    <scope>NUCLEOTIDE SEQUENCE</scope>
    <source>
        <strain evidence="1">AA-2017</strain>
        <tissue evidence="1">Whole larva</tissue>
    </source>
</reference>
<dbReference type="AlphaFoldDB" id="A0A834M9E2"/>
<protein>
    <submittedName>
        <fullName evidence="1">Uncharacterized protein</fullName>
    </submittedName>
</protein>
<organism evidence="1 2">
    <name type="scientific">Rhynchophorus ferrugineus</name>
    <name type="common">Red palm weevil</name>
    <name type="synonym">Curculio ferrugineus</name>
    <dbReference type="NCBI Taxonomy" id="354439"/>
    <lineage>
        <taxon>Eukaryota</taxon>
        <taxon>Metazoa</taxon>
        <taxon>Ecdysozoa</taxon>
        <taxon>Arthropoda</taxon>
        <taxon>Hexapoda</taxon>
        <taxon>Insecta</taxon>
        <taxon>Pterygota</taxon>
        <taxon>Neoptera</taxon>
        <taxon>Endopterygota</taxon>
        <taxon>Coleoptera</taxon>
        <taxon>Polyphaga</taxon>
        <taxon>Cucujiformia</taxon>
        <taxon>Curculionidae</taxon>
        <taxon>Dryophthorinae</taxon>
        <taxon>Rhynchophorus</taxon>
    </lineage>
</organism>
<evidence type="ECO:0000313" key="1">
    <source>
        <dbReference type="EMBL" id="KAF7275578.1"/>
    </source>
</evidence>
<proteinExistence type="predicted"/>
<sequence length="141" mass="16349">QNPRREYSKKIDIAAEETLKAKSALVMTNTTQVESITHAEAMVEEMINRKLAQVQHETNKRIQRIESLLQDREYSPAVFARPVMMDVSTRTDICRRIEMTTVEVEIENTFNTICTYNEVAATKKSNENKTLSNHKKHSQRH</sequence>
<dbReference type="Proteomes" id="UP000625711">
    <property type="component" value="Unassembled WGS sequence"/>
</dbReference>
<keyword evidence="2" id="KW-1185">Reference proteome</keyword>
<comment type="caution">
    <text evidence="1">The sequence shown here is derived from an EMBL/GenBank/DDBJ whole genome shotgun (WGS) entry which is preliminary data.</text>
</comment>
<feature type="non-terminal residue" evidence="1">
    <location>
        <position position="1"/>
    </location>
</feature>
<name>A0A834M9E2_RHYFE</name>
<accession>A0A834M9E2</accession>
<dbReference type="EMBL" id="JAACXV010009770">
    <property type="protein sequence ID" value="KAF7275578.1"/>
    <property type="molecule type" value="Genomic_DNA"/>
</dbReference>